<gene>
    <name evidence="3" type="ORF">PF001_g2774</name>
    <name evidence="2" type="ORF">PF005_g3204</name>
</gene>
<evidence type="ECO:0000313" key="2">
    <source>
        <dbReference type="EMBL" id="KAE9231126.1"/>
    </source>
</evidence>
<evidence type="ECO:0000313" key="5">
    <source>
        <dbReference type="Proteomes" id="UP000437068"/>
    </source>
</evidence>
<sequence length="469" mass="51496">MTKMTAAEEEAWDEWEDDATTLLSQSPATPALHDHEAKTQLNPTVPDSPSSDPGKWGFDLAELEREMSDLPPDTYAAPFSASDAAVSNEEALLSVLDALPSALQAGGERMRTLQALALVARLHVESARSSFGELQSGPQTPQQQLETMLEELEELAGEWGDCKLLETTLNASERLQLDEMTGLLHNALDAENADLTLFQEVVEQLFEGLPEQKLVVSTNWLQREDVDVEQETEDTSYLKQVLAISSDEPGNSSRMPTLSEAEIFQDAKDVGRDELSINGQRVEGTRGYDAVVDALQHELEHVLAHQVGKTPEQTPMAVSNTLQSVAMAVLHASNRTESGGSSYELLGKFLSNHEMDRVLLRPASARAAPLEVHMDVGPYLEAVPGVKEPTWAFGLRVKLVAVTWYLVCDSEDPTNELYEIEATFCNRLAFPVGLTPFHPLDSMRKDRGDVTVRLVLTTAPTSPHQQVAD</sequence>
<keyword evidence="4" id="KW-1185">Reference proteome</keyword>
<dbReference type="Proteomes" id="UP000437068">
    <property type="component" value="Unassembled WGS sequence"/>
</dbReference>
<organism evidence="3 5">
    <name type="scientific">Phytophthora fragariae</name>
    <dbReference type="NCBI Taxonomy" id="53985"/>
    <lineage>
        <taxon>Eukaryota</taxon>
        <taxon>Sar</taxon>
        <taxon>Stramenopiles</taxon>
        <taxon>Oomycota</taxon>
        <taxon>Peronosporomycetes</taxon>
        <taxon>Peronosporales</taxon>
        <taxon>Peronosporaceae</taxon>
        <taxon>Phytophthora</taxon>
    </lineage>
</organism>
<accession>A0A6A4EQY1</accession>
<feature type="region of interest" description="Disordered" evidence="1">
    <location>
        <begin position="1"/>
        <end position="57"/>
    </location>
</feature>
<evidence type="ECO:0000313" key="4">
    <source>
        <dbReference type="Proteomes" id="UP000433483"/>
    </source>
</evidence>
<dbReference type="Proteomes" id="UP000433483">
    <property type="component" value="Unassembled WGS sequence"/>
</dbReference>
<dbReference type="AlphaFoldDB" id="A0A6A4EQY1"/>
<feature type="compositionally biased region" description="Acidic residues" evidence="1">
    <location>
        <begin position="7"/>
        <end position="19"/>
    </location>
</feature>
<comment type="caution">
    <text evidence="3">The sequence shown here is derived from an EMBL/GenBank/DDBJ whole genome shotgun (WGS) entry which is preliminary data.</text>
</comment>
<protein>
    <submittedName>
        <fullName evidence="3">Uncharacterized protein</fullName>
    </submittedName>
</protein>
<name>A0A6A4EQY1_9STRA</name>
<evidence type="ECO:0000313" key="3">
    <source>
        <dbReference type="EMBL" id="KAE9325769.1"/>
    </source>
</evidence>
<reference evidence="4 5" key="1">
    <citation type="submission" date="2018-08" db="EMBL/GenBank/DDBJ databases">
        <title>Genomic investigation of the strawberry pathogen Phytophthora fragariae indicates pathogenicity is determined by transcriptional variation in three key races.</title>
        <authorList>
            <person name="Adams T.M."/>
            <person name="Armitage A.D."/>
            <person name="Sobczyk M.K."/>
            <person name="Bates H.J."/>
            <person name="Dunwell J.M."/>
            <person name="Nellist C.F."/>
            <person name="Harrison R.J."/>
        </authorList>
    </citation>
    <scope>NUCLEOTIDE SEQUENCE [LARGE SCALE GENOMIC DNA]</scope>
    <source>
        <strain evidence="3 5">A4</strain>
        <strain evidence="2 4">NOV-27</strain>
    </source>
</reference>
<proteinExistence type="predicted"/>
<feature type="compositionally biased region" description="Polar residues" evidence="1">
    <location>
        <begin position="39"/>
        <end position="51"/>
    </location>
</feature>
<dbReference type="EMBL" id="QXGE01000081">
    <property type="protein sequence ID" value="KAE9325769.1"/>
    <property type="molecule type" value="Genomic_DNA"/>
</dbReference>
<evidence type="ECO:0000256" key="1">
    <source>
        <dbReference type="SAM" id="MobiDB-lite"/>
    </source>
</evidence>
<dbReference type="EMBL" id="QXGB01000093">
    <property type="protein sequence ID" value="KAE9231126.1"/>
    <property type="molecule type" value="Genomic_DNA"/>
</dbReference>
<dbReference type="OrthoDB" id="185175at2759"/>